<sequence>MEDINTIYHNDFGIAFQWKRCAAKDFNKVQLVFKNTGLFLNQEELLLFFKNIKQALNRMHLYNDCPENKTYELFLLEAPNPQISFAMCYHELHGIHDLVKRTIFQLGLDTLLAKQKVRYNY</sequence>
<accession>A0ABT8W878</accession>
<name>A0ABT8W878_9FLAO</name>
<evidence type="ECO:0000313" key="2">
    <source>
        <dbReference type="Proteomes" id="UP001176883"/>
    </source>
</evidence>
<organism evidence="1 2">
    <name type="scientific">Flavivirga aquimarina</name>
    <dbReference type="NCBI Taxonomy" id="2027862"/>
    <lineage>
        <taxon>Bacteria</taxon>
        <taxon>Pseudomonadati</taxon>
        <taxon>Bacteroidota</taxon>
        <taxon>Flavobacteriia</taxon>
        <taxon>Flavobacteriales</taxon>
        <taxon>Flavobacteriaceae</taxon>
        <taxon>Flavivirga</taxon>
    </lineage>
</organism>
<reference evidence="1" key="1">
    <citation type="submission" date="2023-07" db="EMBL/GenBank/DDBJ databases">
        <title>Two novel species in the genus Flavivirga.</title>
        <authorList>
            <person name="Kwon K."/>
        </authorList>
    </citation>
    <scope>NUCLEOTIDE SEQUENCE</scope>
    <source>
        <strain evidence="1">KCTC 52353</strain>
    </source>
</reference>
<protein>
    <submittedName>
        <fullName evidence="1">Uncharacterized protein</fullName>
    </submittedName>
</protein>
<proteinExistence type="predicted"/>
<dbReference type="RefSeq" id="WP_303276967.1">
    <property type="nucleotide sequence ID" value="NZ_JAUOEK010000068.1"/>
</dbReference>
<comment type="caution">
    <text evidence="1">The sequence shown here is derived from an EMBL/GenBank/DDBJ whole genome shotgun (WGS) entry which is preliminary data.</text>
</comment>
<dbReference type="EMBL" id="JAUOEK010000068">
    <property type="protein sequence ID" value="MDO5969279.1"/>
    <property type="molecule type" value="Genomic_DNA"/>
</dbReference>
<gene>
    <name evidence="1" type="ORF">Q4Q35_05615</name>
</gene>
<evidence type="ECO:0000313" key="1">
    <source>
        <dbReference type="EMBL" id="MDO5969279.1"/>
    </source>
</evidence>
<dbReference type="Proteomes" id="UP001176883">
    <property type="component" value="Unassembled WGS sequence"/>
</dbReference>
<keyword evidence="2" id="KW-1185">Reference proteome</keyword>